<feature type="domain" description="PpiC" evidence="5">
    <location>
        <begin position="188"/>
        <end position="315"/>
    </location>
</feature>
<evidence type="ECO:0000256" key="2">
    <source>
        <dbReference type="SAM" id="Coils"/>
    </source>
</evidence>
<accession>A0A6C2YM91</accession>
<dbReference type="EMBL" id="LR586016">
    <property type="protein sequence ID" value="VIP02477.1"/>
    <property type="molecule type" value="Genomic_DNA"/>
</dbReference>
<dbReference type="PROSITE" id="PS50198">
    <property type="entry name" value="PPIC_PPIASE_2"/>
    <property type="match status" value="1"/>
</dbReference>
<organism evidence="6">
    <name type="scientific">Tuwongella immobilis</name>
    <dbReference type="NCBI Taxonomy" id="692036"/>
    <lineage>
        <taxon>Bacteria</taxon>
        <taxon>Pseudomonadati</taxon>
        <taxon>Planctomycetota</taxon>
        <taxon>Planctomycetia</taxon>
        <taxon>Gemmatales</taxon>
        <taxon>Gemmataceae</taxon>
        <taxon>Tuwongella</taxon>
    </lineage>
</organism>
<dbReference type="Gene3D" id="1.10.4030.10">
    <property type="entry name" value="Porin chaperone SurA, peptide-binding domain"/>
    <property type="match status" value="1"/>
</dbReference>
<dbReference type="KEGG" id="tim:GMBLW1_14830"/>
<dbReference type="InParanoid" id="A0A6C2YM91"/>
<feature type="region of interest" description="Disordered" evidence="3">
    <location>
        <begin position="357"/>
        <end position="381"/>
    </location>
</feature>
<keyword evidence="1" id="KW-0697">Rotamase</keyword>
<keyword evidence="4" id="KW-0732">Signal</keyword>
<dbReference type="PANTHER" id="PTHR47245:SF2">
    <property type="entry name" value="PEPTIDYL-PROLYL CIS-TRANS ISOMERASE HP_0175-RELATED"/>
    <property type="match status" value="1"/>
</dbReference>
<dbReference type="InterPro" id="IPR027304">
    <property type="entry name" value="Trigger_fact/SurA_dom_sf"/>
</dbReference>
<evidence type="ECO:0000256" key="3">
    <source>
        <dbReference type="SAM" id="MobiDB-lite"/>
    </source>
</evidence>
<dbReference type="Gene3D" id="3.10.50.40">
    <property type="match status" value="1"/>
</dbReference>
<keyword evidence="2" id="KW-0175">Coiled coil</keyword>
<evidence type="ECO:0000313" key="7">
    <source>
        <dbReference type="Proteomes" id="UP000464378"/>
    </source>
</evidence>
<dbReference type="RefSeq" id="WP_162657650.1">
    <property type="nucleotide sequence ID" value="NZ_LR593887.1"/>
</dbReference>
<feature type="coiled-coil region" evidence="2">
    <location>
        <begin position="124"/>
        <end position="158"/>
    </location>
</feature>
<feature type="compositionally biased region" description="Low complexity" evidence="3">
    <location>
        <begin position="357"/>
        <end position="373"/>
    </location>
</feature>
<evidence type="ECO:0000313" key="6">
    <source>
        <dbReference type="EMBL" id="VIP02477.1"/>
    </source>
</evidence>
<dbReference type="AlphaFoldDB" id="A0A6C2YM91"/>
<evidence type="ECO:0000256" key="4">
    <source>
        <dbReference type="SAM" id="SignalP"/>
    </source>
</evidence>
<dbReference type="Proteomes" id="UP000464378">
    <property type="component" value="Chromosome"/>
</dbReference>
<dbReference type="InterPro" id="IPR046357">
    <property type="entry name" value="PPIase_dom_sf"/>
</dbReference>
<evidence type="ECO:0000259" key="5">
    <source>
        <dbReference type="PROSITE" id="PS50198"/>
    </source>
</evidence>
<dbReference type="SUPFAM" id="SSF54534">
    <property type="entry name" value="FKBP-like"/>
    <property type="match status" value="1"/>
</dbReference>
<reference evidence="6" key="1">
    <citation type="submission" date="2019-04" db="EMBL/GenBank/DDBJ databases">
        <authorList>
            <consortium name="Science for Life Laboratories"/>
        </authorList>
    </citation>
    <scope>NUCLEOTIDE SEQUENCE</scope>
    <source>
        <strain evidence="6">MBLW1</strain>
    </source>
</reference>
<dbReference type="InterPro" id="IPR000297">
    <property type="entry name" value="PPIase_PpiC"/>
</dbReference>
<dbReference type="EMBL" id="LR593887">
    <property type="protein sequence ID" value="VTS01517.1"/>
    <property type="molecule type" value="Genomic_DNA"/>
</dbReference>
<protein>
    <recommendedName>
        <fullName evidence="5">PpiC domain-containing protein</fullName>
    </recommendedName>
</protein>
<dbReference type="Pfam" id="PF00639">
    <property type="entry name" value="Rotamase"/>
    <property type="match status" value="1"/>
</dbReference>
<dbReference type="SUPFAM" id="SSF109998">
    <property type="entry name" value="Triger factor/SurA peptide-binding domain-like"/>
    <property type="match status" value="1"/>
</dbReference>
<feature type="chain" id="PRO_5033534920" description="PpiC domain-containing protein" evidence="4">
    <location>
        <begin position="25"/>
        <end position="381"/>
    </location>
</feature>
<dbReference type="PANTHER" id="PTHR47245">
    <property type="entry name" value="PEPTIDYLPROLYL ISOMERASE"/>
    <property type="match status" value="1"/>
</dbReference>
<proteinExistence type="predicted"/>
<evidence type="ECO:0000256" key="1">
    <source>
        <dbReference type="PROSITE-ProRule" id="PRU00278"/>
    </source>
</evidence>
<sequence length="381" mass="41101">MKILHTFGPAVLGLMSFGSTFAQAPMPATSPAPAPATAPMPDGRSTVRIPEMPAPVRPEGNAATVNGKPITEAAVQRSLRTIPPSEHAKARPEIINFLIDNSLIDQYLVATKVAVDPAEVTKLMDEFQKELKNAGTDVSKALQNLMLTEDELKSLIEAQIRWDKFLDGQATEEKLSKFFDANKDIFDGTMVRARHILLTPDLKDAQASAKAQEELQTIKQAIEKSVADELAKLPADTDGIAKDQARCKKIDEAFAAMAREKSSCPSKRDGGDVNWFPRAGSMVESFAKAAFALKPYQMSEVTASPFGYHLILTTARKDGQPTKFADVKNEVKEVYGQRLKEAMVAQLRQRATISVNPAPAVPASPMAPAAPAAPAAPTPGQ</sequence>
<keyword evidence="1 6" id="KW-0413">Isomerase</keyword>
<dbReference type="GO" id="GO:0003755">
    <property type="term" value="F:peptidyl-prolyl cis-trans isomerase activity"/>
    <property type="evidence" value="ECO:0007669"/>
    <property type="project" value="UniProtKB-KW"/>
</dbReference>
<feature type="signal peptide" evidence="4">
    <location>
        <begin position="1"/>
        <end position="24"/>
    </location>
</feature>
<name>A0A6C2YM91_9BACT</name>
<dbReference type="InterPro" id="IPR050245">
    <property type="entry name" value="PrsA_foldase"/>
</dbReference>
<gene>
    <name evidence="6" type="ORF">GMBLW1_14830</name>
</gene>
<keyword evidence="7" id="KW-1185">Reference proteome</keyword>
<dbReference type="FunCoup" id="A0A6C2YM91">
    <property type="interactions" value="106"/>
</dbReference>